<dbReference type="Proteomes" id="UP000485621">
    <property type="component" value="Unassembled WGS sequence"/>
</dbReference>
<proteinExistence type="predicted"/>
<protein>
    <submittedName>
        <fullName evidence="1">Uncharacterized protein</fullName>
    </submittedName>
</protein>
<accession>A0A1V5ZPT9</accession>
<organism evidence="1">
    <name type="scientific">candidate division CPR1 bacterium ADurb.Bin160</name>
    <dbReference type="NCBI Taxonomy" id="1852826"/>
    <lineage>
        <taxon>Bacteria</taxon>
        <taxon>candidate division CPR1</taxon>
    </lineage>
</organism>
<name>A0A1V5ZPT9_9BACT</name>
<comment type="caution">
    <text evidence="1">The sequence shown here is derived from an EMBL/GenBank/DDBJ whole genome shotgun (WGS) entry which is preliminary data.</text>
</comment>
<evidence type="ECO:0000313" key="1">
    <source>
        <dbReference type="EMBL" id="OQB42273.1"/>
    </source>
</evidence>
<dbReference type="EMBL" id="MWDB01000004">
    <property type="protein sequence ID" value="OQB42273.1"/>
    <property type="molecule type" value="Genomic_DNA"/>
</dbReference>
<gene>
    <name evidence="1" type="ORF">BWY04_00337</name>
</gene>
<reference evidence="1" key="1">
    <citation type="submission" date="2017-02" db="EMBL/GenBank/DDBJ databases">
        <title>Delving into the versatile metabolic prowess of the omnipresent phylum Bacteroidetes.</title>
        <authorList>
            <person name="Nobu M.K."/>
            <person name="Mei R."/>
            <person name="Narihiro T."/>
            <person name="Kuroda K."/>
            <person name="Liu W.-T."/>
        </authorList>
    </citation>
    <scope>NUCLEOTIDE SEQUENCE</scope>
    <source>
        <strain evidence="1">ADurb.Bin160</strain>
    </source>
</reference>
<sequence length="75" mass="8866">MFKKTKNVRISILVLLLLVIIYQTYQSTNIDKNIIQTIKKQEEVSLNLFIDKYTHKEFSKIDVINDSKLIGYVFI</sequence>
<dbReference type="AlphaFoldDB" id="A0A1V5ZPT9"/>